<dbReference type="SUPFAM" id="SSF53335">
    <property type="entry name" value="S-adenosyl-L-methionine-dependent methyltransferases"/>
    <property type="match status" value="1"/>
</dbReference>
<dbReference type="Proteomes" id="UP000184749">
    <property type="component" value="Chromosome"/>
</dbReference>
<dbReference type="OrthoDB" id="9794615at2"/>
<keyword evidence="1 3" id="KW-0489">Methyltransferase</keyword>
<reference evidence="3 4" key="1">
    <citation type="submission" date="2016-09" db="EMBL/GenBank/DDBJ databases">
        <title>The complete genome sequences of Rhizobium gallicum, symbiovars gallicum and phaseoli, symbionts associated to common bean (Phaseolus vulgaris).</title>
        <authorList>
            <person name="Bustos P."/>
            <person name="Santamaria R.I."/>
            <person name="Perez-Carrascal O.M."/>
            <person name="Juarez S."/>
            <person name="Lozano L."/>
            <person name="Martinez-Flores I."/>
            <person name="Martinez-Romero E."/>
            <person name="Cevallos M."/>
            <person name="Romero D."/>
            <person name="Davila G."/>
            <person name="Gonzalez V."/>
        </authorList>
    </citation>
    <scope>NUCLEOTIDE SEQUENCE [LARGE SCALE GENOMIC DNA]</scope>
    <source>
        <strain evidence="3 4">IE4872</strain>
    </source>
</reference>
<name>A0A1L5NIE2_9HYPH</name>
<dbReference type="GO" id="GO:0032259">
    <property type="term" value="P:methylation"/>
    <property type="evidence" value="ECO:0007669"/>
    <property type="project" value="UniProtKB-KW"/>
</dbReference>
<dbReference type="CDD" id="cd02440">
    <property type="entry name" value="AdoMet_MTases"/>
    <property type="match status" value="1"/>
</dbReference>
<dbReference type="PANTHER" id="PTHR43648">
    <property type="entry name" value="ELECTRON TRANSFER FLAVOPROTEIN BETA SUBUNIT LYSINE METHYLTRANSFERASE"/>
    <property type="match status" value="1"/>
</dbReference>
<dbReference type="AlphaFoldDB" id="A0A1L5NIE2"/>
<dbReference type="EMBL" id="CP017101">
    <property type="protein sequence ID" value="APO67696.1"/>
    <property type="molecule type" value="Genomic_DNA"/>
</dbReference>
<sequence length="216" mass="22752">MTGKDSPQYLAAADFIRKNLRLQAVPSVPEIMLYKAHSGSGLGRLTRLDRAGSTAPYWAYHWAGGAVLARHILSQPQTVSDRHVLDLGSGSGLVAIAAANAGAAHVTAIDIDIHAIAAIDLNAATNGTKIETLQADILDASPPACDVILAGDVFYDARLASRVLPFLARCRAAGIDVLIGDPGRAPLPRERLRLVTTYAVADFGAEMKNVSGVYSL</sequence>
<keyword evidence="2 3" id="KW-0808">Transferase</keyword>
<dbReference type="GO" id="GO:0016279">
    <property type="term" value="F:protein-lysine N-methyltransferase activity"/>
    <property type="evidence" value="ECO:0007669"/>
    <property type="project" value="TreeGrafter"/>
</dbReference>
<dbReference type="PANTHER" id="PTHR43648:SF1">
    <property type="entry name" value="ELECTRON TRANSFER FLAVOPROTEIN BETA SUBUNIT LYSINE METHYLTRANSFERASE"/>
    <property type="match status" value="1"/>
</dbReference>
<accession>A0A1L5NIE2</accession>
<dbReference type="Pfam" id="PF06325">
    <property type="entry name" value="PrmA"/>
    <property type="match status" value="1"/>
</dbReference>
<evidence type="ECO:0000256" key="2">
    <source>
        <dbReference type="ARBA" id="ARBA00022679"/>
    </source>
</evidence>
<dbReference type="InterPro" id="IPR050078">
    <property type="entry name" value="Ribosomal_L11_MeTrfase_PrmA"/>
</dbReference>
<dbReference type="InterPro" id="IPR029063">
    <property type="entry name" value="SAM-dependent_MTases_sf"/>
</dbReference>
<dbReference type="STRING" id="56730.IE4872_CH02080"/>
<protein>
    <submittedName>
        <fullName evidence="3">Ribosomal RNA methyltransferase protein</fullName>
    </submittedName>
</protein>
<gene>
    <name evidence="3" type="ORF">IE4872_CH02080</name>
</gene>
<evidence type="ECO:0000313" key="4">
    <source>
        <dbReference type="Proteomes" id="UP000184749"/>
    </source>
</evidence>
<evidence type="ECO:0000313" key="3">
    <source>
        <dbReference type="EMBL" id="APO67696.1"/>
    </source>
</evidence>
<dbReference type="Gene3D" id="3.40.50.150">
    <property type="entry name" value="Vaccinia Virus protein VP39"/>
    <property type="match status" value="1"/>
</dbReference>
<dbReference type="RefSeq" id="WP_074070267.1">
    <property type="nucleotide sequence ID" value="NZ_CP017101.1"/>
</dbReference>
<organism evidence="3 4">
    <name type="scientific">Rhizobium gallicum</name>
    <dbReference type="NCBI Taxonomy" id="56730"/>
    <lineage>
        <taxon>Bacteria</taxon>
        <taxon>Pseudomonadati</taxon>
        <taxon>Pseudomonadota</taxon>
        <taxon>Alphaproteobacteria</taxon>
        <taxon>Hyphomicrobiales</taxon>
        <taxon>Rhizobiaceae</taxon>
        <taxon>Rhizobium/Agrobacterium group</taxon>
        <taxon>Rhizobium</taxon>
    </lineage>
</organism>
<evidence type="ECO:0000256" key="1">
    <source>
        <dbReference type="ARBA" id="ARBA00022603"/>
    </source>
</evidence>
<proteinExistence type="predicted"/>